<keyword evidence="7" id="KW-0032">Aminotransferase</keyword>
<evidence type="ECO:0000259" key="6">
    <source>
        <dbReference type="Pfam" id="PF00155"/>
    </source>
</evidence>
<comment type="cofactor">
    <cofactor evidence="1 5">
        <name>pyridoxal 5'-phosphate</name>
        <dbReference type="ChEBI" id="CHEBI:597326"/>
    </cofactor>
</comment>
<dbReference type="Proteomes" id="UP000295706">
    <property type="component" value="Unassembled WGS sequence"/>
</dbReference>
<evidence type="ECO:0000256" key="4">
    <source>
        <dbReference type="ARBA" id="ARBA00022898"/>
    </source>
</evidence>
<keyword evidence="4 5" id="KW-0663">Pyridoxal phosphate</keyword>
<dbReference type="PROSITE" id="PS00599">
    <property type="entry name" value="AA_TRANSFER_CLASS_2"/>
    <property type="match status" value="1"/>
</dbReference>
<dbReference type="GO" id="GO:0030170">
    <property type="term" value="F:pyridoxal phosphate binding"/>
    <property type="evidence" value="ECO:0007669"/>
    <property type="project" value="InterPro"/>
</dbReference>
<proteinExistence type="inferred from homology"/>
<reference evidence="7 8" key="1">
    <citation type="submission" date="2019-02" db="EMBL/GenBank/DDBJ databases">
        <title>Arundinibacter roseus gen. nov., sp. nov., a new member of the family Cytophagaceae.</title>
        <authorList>
            <person name="Szuroczki S."/>
            <person name="Khayer B."/>
            <person name="Sproer C."/>
            <person name="Toumi M."/>
            <person name="Szabo A."/>
            <person name="Felfoldi T."/>
            <person name="Schumann P."/>
            <person name="Toth E."/>
        </authorList>
    </citation>
    <scope>NUCLEOTIDE SEQUENCE [LARGE SCALE GENOMIC DNA]</scope>
    <source>
        <strain evidence="7 8">DMA-k-7a</strain>
    </source>
</reference>
<keyword evidence="3 7" id="KW-0808">Transferase</keyword>
<dbReference type="GO" id="GO:0008483">
    <property type="term" value="F:transaminase activity"/>
    <property type="evidence" value="ECO:0007669"/>
    <property type="project" value="UniProtKB-KW"/>
</dbReference>
<feature type="domain" description="Aminotransferase class I/classII large" evidence="6">
    <location>
        <begin position="46"/>
        <end position="400"/>
    </location>
</feature>
<dbReference type="Gene3D" id="3.40.640.10">
    <property type="entry name" value="Type I PLP-dependent aspartate aminotransferase-like (Major domain)"/>
    <property type="match status" value="1"/>
</dbReference>
<organism evidence="7 8">
    <name type="scientific">Arundinibacter roseus</name>
    <dbReference type="NCBI Taxonomy" id="2070510"/>
    <lineage>
        <taxon>Bacteria</taxon>
        <taxon>Pseudomonadati</taxon>
        <taxon>Bacteroidota</taxon>
        <taxon>Cytophagia</taxon>
        <taxon>Cytophagales</taxon>
        <taxon>Spirosomataceae</taxon>
        <taxon>Arundinibacter</taxon>
    </lineage>
</organism>
<comment type="pathway">
    <text evidence="2">Lipid metabolism.</text>
</comment>
<evidence type="ECO:0000256" key="2">
    <source>
        <dbReference type="ARBA" id="ARBA00005189"/>
    </source>
</evidence>
<dbReference type="RefSeq" id="WP_132116602.1">
    <property type="nucleotide sequence ID" value="NZ_SMJU01000005.1"/>
</dbReference>
<dbReference type="InterPro" id="IPR015421">
    <property type="entry name" value="PyrdxlP-dep_Trfase_major"/>
</dbReference>
<evidence type="ECO:0000256" key="5">
    <source>
        <dbReference type="RuleBase" id="RU003693"/>
    </source>
</evidence>
<dbReference type="InterPro" id="IPR004839">
    <property type="entry name" value="Aminotransferase_I/II_large"/>
</dbReference>
<comment type="similarity">
    <text evidence="5">Belongs to the class-II pyridoxal-phosphate-dependent aminotransferase family.</text>
</comment>
<evidence type="ECO:0000256" key="3">
    <source>
        <dbReference type="ARBA" id="ARBA00022679"/>
    </source>
</evidence>
<accession>A0A4V2XA06</accession>
<dbReference type="SUPFAM" id="SSF53383">
    <property type="entry name" value="PLP-dependent transferases"/>
    <property type="match status" value="1"/>
</dbReference>
<dbReference type="InterPro" id="IPR015422">
    <property type="entry name" value="PyrdxlP-dep_Trfase_small"/>
</dbReference>
<evidence type="ECO:0000313" key="7">
    <source>
        <dbReference type="EMBL" id="TDB65835.1"/>
    </source>
</evidence>
<protein>
    <submittedName>
        <fullName evidence="7">Aminotransferase class I/II-fold pyridoxal phosphate-dependent enzyme</fullName>
    </submittedName>
</protein>
<dbReference type="Gene3D" id="3.90.1150.10">
    <property type="entry name" value="Aspartate Aminotransferase, domain 1"/>
    <property type="match status" value="1"/>
</dbReference>
<comment type="caution">
    <text evidence="7">The sequence shown here is derived from an EMBL/GenBank/DDBJ whole genome shotgun (WGS) entry which is preliminary data.</text>
</comment>
<dbReference type="InterPro" id="IPR050087">
    <property type="entry name" value="AON_synthase_class-II"/>
</dbReference>
<dbReference type="AlphaFoldDB" id="A0A4V2XA06"/>
<dbReference type="EMBL" id="SMJU01000005">
    <property type="protein sequence ID" value="TDB65835.1"/>
    <property type="molecule type" value="Genomic_DNA"/>
</dbReference>
<dbReference type="Pfam" id="PF00155">
    <property type="entry name" value="Aminotran_1_2"/>
    <property type="match status" value="1"/>
</dbReference>
<dbReference type="InterPro" id="IPR001917">
    <property type="entry name" value="Aminotrans_II_pyridoxalP_BS"/>
</dbReference>
<sequence>MDIFEKLRDNWGPIGTPAKMLNSHHYFSFPMLEGDLGPRMRFMGREVLNWSLNNYLGLANHPEVRKIDAEAAARWGLAYPMGARMMSGNSVLHETFEKELAEFVGKTDAFLLNYGYQGVMSVIECVCDHRDVIVYDAESHACLIDGIRLHKAKMGQYYKFNHNDMDSLEKNLKRATKLADEKGGGVLVITEGVFGMSGKVGNLKAIAALKKQYNFRLLVDDAHGFGTMGATGAGAGELMGVQDDIDLYFSTFAKSMAAIGGFVASNDPDIIMYLKYNMRSQTYAKALPMPYVEGCRHRLHMIKTMPELRENLWTVVEAMQNGLRSRGFNIGETESPVTPVFLHSEGGIPEVTRMVRDLRENMGVFCSIVVYPVVPKGQIMLRIIPTSAHTLEDVEYTLNAFTTLADKLKNRVYQQDEVQEIV</sequence>
<gene>
    <name evidence="7" type="ORF">EZE20_08690</name>
</gene>
<evidence type="ECO:0000256" key="1">
    <source>
        <dbReference type="ARBA" id="ARBA00001933"/>
    </source>
</evidence>
<dbReference type="PANTHER" id="PTHR13693">
    <property type="entry name" value="CLASS II AMINOTRANSFERASE/8-AMINO-7-OXONONANOATE SYNTHASE"/>
    <property type="match status" value="1"/>
</dbReference>
<evidence type="ECO:0000313" key="8">
    <source>
        <dbReference type="Proteomes" id="UP000295706"/>
    </source>
</evidence>
<name>A0A4V2XA06_9BACT</name>
<dbReference type="OrthoDB" id="9807157at2"/>
<keyword evidence="8" id="KW-1185">Reference proteome</keyword>
<dbReference type="InterPro" id="IPR015424">
    <property type="entry name" value="PyrdxlP-dep_Trfase"/>
</dbReference>